<protein>
    <submittedName>
        <fullName evidence="1">Uncharacterized protein</fullName>
    </submittedName>
</protein>
<gene>
    <name evidence="1" type="ORF">F4820DRAFT_425667</name>
</gene>
<organism evidence="1 2">
    <name type="scientific">Hypoxylon rubiginosum</name>
    <dbReference type="NCBI Taxonomy" id="110542"/>
    <lineage>
        <taxon>Eukaryota</taxon>
        <taxon>Fungi</taxon>
        <taxon>Dikarya</taxon>
        <taxon>Ascomycota</taxon>
        <taxon>Pezizomycotina</taxon>
        <taxon>Sordariomycetes</taxon>
        <taxon>Xylariomycetidae</taxon>
        <taxon>Xylariales</taxon>
        <taxon>Hypoxylaceae</taxon>
        <taxon>Hypoxylon</taxon>
    </lineage>
</organism>
<evidence type="ECO:0000313" key="1">
    <source>
        <dbReference type="EMBL" id="KAI4863861.1"/>
    </source>
</evidence>
<comment type="caution">
    <text evidence="1">The sequence shown here is derived from an EMBL/GenBank/DDBJ whole genome shotgun (WGS) entry which is preliminary data.</text>
</comment>
<evidence type="ECO:0000313" key="2">
    <source>
        <dbReference type="Proteomes" id="UP001497700"/>
    </source>
</evidence>
<dbReference type="EMBL" id="MU393496">
    <property type="protein sequence ID" value="KAI4863861.1"/>
    <property type="molecule type" value="Genomic_DNA"/>
</dbReference>
<reference evidence="1 2" key="1">
    <citation type="journal article" date="2022" name="New Phytol.">
        <title>Ecological generalism drives hyperdiversity of secondary metabolite gene clusters in xylarialean endophytes.</title>
        <authorList>
            <person name="Franco M.E.E."/>
            <person name="Wisecaver J.H."/>
            <person name="Arnold A.E."/>
            <person name="Ju Y.M."/>
            <person name="Slot J.C."/>
            <person name="Ahrendt S."/>
            <person name="Moore L.P."/>
            <person name="Eastman K.E."/>
            <person name="Scott K."/>
            <person name="Konkel Z."/>
            <person name="Mondo S.J."/>
            <person name="Kuo A."/>
            <person name="Hayes R.D."/>
            <person name="Haridas S."/>
            <person name="Andreopoulos B."/>
            <person name="Riley R."/>
            <person name="LaButti K."/>
            <person name="Pangilinan J."/>
            <person name="Lipzen A."/>
            <person name="Amirebrahimi M."/>
            <person name="Yan J."/>
            <person name="Adam C."/>
            <person name="Keymanesh K."/>
            <person name="Ng V."/>
            <person name="Louie K."/>
            <person name="Northen T."/>
            <person name="Drula E."/>
            <person name="Henrissat B."/>
            <person name="Hsieh H.M."/>
            <person name="Youens-Clark K."/>
            <person name="Lutzoni F."/>
            <person name="Miadlikowska J."/>
            <person name="Eastwood D.C."/>
            <person name="Hamelin R.C."/>
            <person name="Grigoriev I.V."/>
            <person name="U'Ren J.M."/>
        </authorList>
    </citation>
    <scope>NUCLEOTIDE SEQUENCE [LARGE SCALE GENOMIC DNA]</scope>
    <source>
        <strain evidence="1 2">CBS 119005</strain>
    </source>
</reference>
<name>A0ACB9YXR2_9PEZI</name>
<accession>A0ACB9YXR2</accession>
<keyword evidence="2" id="KW-1185">Reference proteome</keyword>
<dbReference type="Proteomes" id="UP001497700">
    <property type="component" value="Unassembled WGS sequence"/>
</dbReference>
<proteinExistence type="predicted"/>
<sequence length="217" mass="25025">MAANTASDIYDPVSHELQSSLAERREKTIGGVNIDNASVEDLKLIVRELHARNQALEEQAQIAQARGGDLAEQLHKKNLSMDEIRKRMRHKRSKISRKTKDLKKQITELRIQNENLELRNDLLQLYVEDLQHRGGMALEQNGLLQRRNHDLPRQIDAEPNASNHHSDTTQRTLRRSTREAHLSTHRRHAQSSDSNNEAESFHGREFTINIKAKEEDI</sequence>